<dbReference type="InterPro" id="IPR008929">
    <property type="entry name" value="Chondroitin_lyas"/>
</dbReference>
<evidence type="ECO:0000259" key="5">
    <source>
        <dbReference type="Pfam" id="PF05426"/>
    </source>
</evidence>
<dbReference type="InterPro" id="IPR008397">
    <property type="entry name" value="Alginate_lyase_dom"/>
</dbReference>
<sequence length="722" mass="80390">METPEYQPLLISFAEAEALRHELGRDSLMGRSLQAERAVLERYMAAPIEIPGHGEAGGYEHNRHKQNYIHLNLAGRLFLITREPRFLDYARDMLLAYAEAYLDIPLNTSRDSNKPGRLFHQTLNENMWLLYAAEAYSCIRYRLSDAQRALVEQRLFRPMVALFSETYAHDFDIVHNHGLWSVASVGMCGYAIGDQSIVDRALYGLRGDSSSGGFLAQLAQLFSPDGYYIEGPYYHRFAIRPLLLFAEAIERRQPGLAIYQFKQQVIRRTTEALMSLAFPDGTFPALNDASKTMGIRDEGLMIATSLCFWRYGADTKLIAMARLQDRVWVGGAGLALSDAALTQPPAQLNWGSVQLSDGPDGQRGGVGILRQADAEGDLDMALMWYGQHGSDHTLHDALDHGHFDGLHLSFFNRGREVLHDYGFGRWVNVEPKFGGRYIPENDSYCKQTIAHNTVVVDEASQNGGDTATATARWGEKHFFVGTHPAGQGMSARLHAYYPGVDMQRSVLLLNLPGLEKPLLLDLYRLVSEQVHQYDYPLHYQGQIIRSDFPFTTHATLAPLGRQAGYQHLWEVGRSPLLPAGGSALLSWLDGGSYYSALCATPAPGEMIFARIGANDPQFNLRNEPLLVLRTRAASHLFATALETHGHFDEANEISVDARGRLQRIEVLGHDATASVVRLHDVAGLRHTVMLSNLTGVDAQTYHEVTLAGETFRWQGAFAVTST</sequence>
<keyword evidence="2" id="KW-0732">Signal</keyword>
<evidence type="ECO:0000313" key="10">
    <source>
        <dbReference type="Proteomes" id="UP000623509"/>
    </source>
</evidence>
<dbReference type="GO" id="GO:0042597">
    <property type="term" value="C:periplasmic space"/>
    <property type="evidence" value="ECO:0007669"/>
    <property type="project" value="UniProtKB-SubCell"/>
</dbReference>
<dbReference type="GO" id="GO:0016829">
    <property type="term" value="F:lyase activity"/>
    <property type="evidence" value="ECO:0007669"/>
    <property type="project" value="UniProtKB-KW"/>
</dbReference>
<dbReference type="Pfam" id="PF05426">
    <property type="entry name" value="Alginate_lyase"/>
    <property type="match status" value="1"/>
</dbReference>
<name>A0A272ESB0_9RHOO</name>
<comment type="subcellular location">
    <subcellularLocation>
        <location evidence="1">Periplasm</location>
    </subcellularLocation>
</comment>
<evidence type="ECO:0000313" key="9">
    <source>
        <dbReference type="Proteomes" id="UP000216107"/>
    </source>
</evidence>
<dbReference type="EMBL" id="NMRN01000025">
    <property type="protein sequence ID" value="PAS93001.1"/>
    <property type="molecule type" value="Genomic_DNA"/>
</dbReference>
<evidence type="ECO:0000256" key="4">
    <source>
        <dbReference type="ARBA" id="ARBA00023239"/>
    </source>
</evidence>
<dbReference type="EMBL" id="MDUX01000002">
    <property type="protein sequence ID" value="KAF7600764.1"/>
    <property type="molecule type" value="Genomic_DNA"/>
</dbReference>
<dbReference type="Gene3D" id="1.50.10.100">
    <property type="entry name" value="Chondroitin AC/alginate lyase"/>
    <property type="match status" value="1"/>
</dbReference>
<dbReference type="PANTHER" id="PTHR39210">
    <property type="entry name" value="HEPARIN-SULFATE LYASE"/>
    <property type="match status" value="1"/>
</dbReference>
<evidence type="ECO:0000256" key="3">
    <source>
        <dbReference type="ARBA" id="ARBA00022764"/>
    </source>
</evidence>
<dbReference type="OrthoDB" id="9772435at2"/>
<dbReference type="SUPFAM" id="SSF48230">
    <property type="entry name" value="Chondroitin AC/alginate lyase"/>
    <property type="match status" value="1"/>
</dbReference>
<dbReference type="Proteomes" id="UP000216107">
    <property type="component" value="Unassembled WGS sequence"/>
</dbReference>
<feature type="domain" description="Alginate lyase" evidence="5">
    <location>
        <begin position="166"/>
        <end position="271"/>
    </location>
</feature>
<dbReference type="Gene3D" id="2.70.98.70">
    <property type="match status" value="1"/>
</dbReference>
<reference evidence="7 10" key="1">
    <citation type="submission" date="2016-08" db="EMBL/GenBank/DDBJ databases">
        <title>Candidatus Dactylopiibacterium carminicum genome sequence.</title>
        <authorList>
            <person name="Ramirez-Puebla S.T."/>
            <person name="Ormeno-Orrillo E."/>
            <person name="Vera-Ponce De Leon A."/>
            <person name="Luis L."/>
            <person name="Sanchez-Flores A."/>
            <person name="Monica R."/>
            <person name="Martinez-Romero E."/>
        </authorList>
    </citation>
    <scope>NUCLEOTIDE SEQUENCE [LARGE SCALE GENOMIC DNA]</scope>
    <source>
        <strain evidence="7">END1</strain>
    </source>
</reference>
<protein>
    <submittedName>
        <fullName evidence="8">Chondroitin lyase</fullName>
    </submittedName>
</protein>
<organism evidence="8 9">
    <name type="scientific">Candidatus Dactylopiibacterium carminicum</name>
    <dbReference type="NCBI Taxonomy" id="857335"/>
    <lineage>
        <taxon>Bacteria</taxon>
        <taxon>Pseudomonadati</taxon>
        <taxon>Pseudomonadota</taxon>
        <taxon>Betaproteobacteria</taxon>
        <taxon>Rhodocyclales</taxon>
        <taxon>Rhodocyclaceae</taxon>
        <taxon>Candidatus Dactylopiibacterium</taxon>
    </lineage>
</organism>
<feature type="domain" description="Heparinase II/III-like C-terminal" evidence="6">
    <location>
        <begin position="392"/>
        <end position="543"/>
    </location>
</feature>
<dbReference type="Pfam" id="PF07940">
    <property type="entry name" value="Hepar_II_III_C"/>
    <property type="match status" value="1"/>
</dbReference>
<dbReference type="AlphaFoldDB" id="A0A272ESB0"/>
<accession>A0A272ESB0</accession>
<keyword evidence="3" id="KW-0574">Periplasm</keyword>
<dbReference type="Proteomes" id="UP000623509">
    <property type="component" value="Unassembled WGS sequence"/>
</dbReference>
<proteinExistence type="predicted"/>
<dbReference type="PANTHER" id="PTHR39210:SF1">
    <property type="entry name" value="HEPARIN-SULFATE LYASE"/>
    <property type="match status" value="1"/>
</dbReference>
<evidence type="ECO:0000313" key="8">
    <source>
        <dbReference type="EMBL" id="PAS93001.1"/>
    </source>
</evidence>
<evidence type="ECO:0000256" key="2">
    <source>
        <dbReference type="ARBA" id="ARBA00022729"/>
    </source>
</evidence>
<gene>
    <name evidence="7" type="ORF">BGI27_00810</name>
    <name evidence="8" type="ORF">CGU29_09395</name>
</gene>
<comment type="caution">
    <text evidence="8">The sequence shown here is derived from an EMBL/GenBank/DDBJ whole genome shotgun (WGS) entry which is preliminary data.</text>
</comment>
<evidence type="ECO:0000256" key="1">
    <source>
        <dbReference type="ARBA" id="ARBA00004418"/>
    </source>
</evidence>
<evidence type="ECO:0000259" key="6">
    <source>
        <dbReference type="Pfam" id="PF07940"/>
    </source>
</evidence>
<reference evidence="8 9" key="2">
    <citation type="submission" date="2017-07" db="EMBL/GenBank/DDBJ databases">
        <title>Candidatus Dactylopiibacterium carminicum, a nitrogen-fixing symbiont of the cochineal insect Dactylopius coccus and Dactylopius opuntiae (Hemiptera: Coccoidea: Dactylopiidae).</title>
        <authorList>
            <person name="Vera A."/>
        </authorList>
    </citation>
    <scope>NUCLEOTIDE SEQUENCE [LARGE SCALE GENOMIC DNA]</scope>
    <source>
        <strain evidence="8 9">NFDCM</strain>
    </source>
</reference>
<keyword evidence="10" id="KW-1185">Reference proteome</keyword>
<dbReference type="InterPro" id="IPR012480">
    <property type="entry name" value="Hepar_II_III_C"/>
</dbReference>
<keyword evidence="4 8" id="KW-0456">Lyase</keyword>
<evidence type="ECO:0000313" key="7">
    <source>
        <dbReference type="EMBL" id="KAF7600764.1"/>
    </source>
</evidence>